<dbReference type="Pfam" id="PF02493">
    <property type="entry name" value="MORN"/>
    <property type="match status" value="3"/>
</dbReference>
<evidence type="ECO:0000256" key="3">
    <source>
        <dbReference type="PROSITE-ProRule" id="PRU00023"/>
    </source>
</evidence>
<dbReference type="Gene3D" id="2.30.110.10">
    <property type="entry name" value="Electron Transport, Fmn-binding Protein, Chain A"/>
    <property type="match status" value="1"/>
</dbReference>
<dbReference type="Gene3D" id="1.25.40.20">
    <property type="entry name" value="Ankyrin repeat-containing domain"/>
    <property type="match status" value="3"/>
</dbReference>
<organism evidence="6 7">
    <name type="scientific">Effrenium voratum</name>
    <dbReference type="NCBI Taxonomy" id="2562239"/>
    <lineage>
        <taxon>Eukaryota</taxon>
        <taxon>Sar</taxon>
        <taxon>Alveolata</taxon>
        <taxon>Dinophyceae</taxon>
        <taxon>Suessiales</taxon>
        <taxon>Symbiodiniaceae</taxon>
        <taxon>Effrenium</taxon>
    </lineage>
</organism>
<accession>A0AA36JI54</accession>
<dbReference type="SUPFAM" id="SSF50475">
    <property type="entry name" value="FMN-binding split barrel"/>
    <property type="match status" value="1"/>
</dbReference>
<reference evidence="6" key="1">
    <citation type="submission" date="2023-08" db="EMBL/GenBank/DDBJ databases">
        <authorList>
            <person name="Chen Y."/>
            <person name="Shah S."/>
            <person name="Dougan E. K."/>
            <person name="Thang M."/>
            <person name="Chan C."/>
        </authorList>
    </citation>
    <scope>NUCLEOTIDE SEQUENCE</scope>
</reference>
<name>A0AA36JI54_9DINO</name>
<dbReference type="PANTHER" id="PTHR24173">
    <property type="entry name" value="ANKYRIN REPEAT CONTAINING"/>
    <property type="match status" value="1"/>
</dbReference>
<protein>
    <recommendedName>
        <fullName evidence="5">Flavin reductase like domain-containing protein</fullName>
    </recommendedName>
</protein>
<gene>
    <name evidence="6" type="ORF">EVOR1521_LOCUS28159</name>
</gene>
<dbReference type="PRINTS" id="PR01415">
    <property type="entry name" value="ANKYRIN"/>
</dbReference>
<evidence type="ECO:0000256" key="2">
    <source>
        <dbReference type="ARBA" id="ARBA00023043"/>
    </source>
</evidence>
<dbReference type="InterPro" id="IPR002110">
    <property type="entry name" value="Ankyrin_rpt"/>
</dbReference>
<feature type="region of interest" description="Disordered" evidence="4">
    <location>
        <begin position="185"/>
        <end position="205"/>
    </location>
</feature>
<evidence type="ECO:0000259" key="5">
    <source>
        <dbReference type="Pfam" id="PF01613"/>
    </source>
</evidence>
<comment type="caution">
    <text evidence="6">The sequence shown here is derived from an EMBL/GenBank/DDBJ whole genome shotgun (WGS) entry which is preliminary data.</text>
</comment>
<dbReference type="PROSITE" id="PS50088">
    <property type="entry name" value="ANK_REPEAT"/>
    <property type="match status" value="3"/>
</dbReference>
<dbReference type="Proteomes" id="UP001178507">
    <property type="component" value="Unassembled WGS sequence"/>
</dbReference>
<evidence type="ECO:0000313" key="6">
    <source>
        <dbReference type="EMBL" id="CAJ1406109.1"/>
    </source>
</evidence>
<keyword evidence="2 3" id="KW-0040">ANK repeat</keyword>
<dbReference type="AlphaFoldDB" id="A0AA36JI54"/>
<evidence type="ECO:0000256" key="1">
    <source>
        <dbReference type="ARBA" id="ARBA00022737"/>
    </source>
</evidence>
<dbReference type="EMBL" id="CAUJNA010003616">
    <property type="protein sequence ID" value="CAJ1406109.1"/>
    <property type="molecule type" value="Genomic_DNA"/>
</dbReference>
<evidence type="ECO:0000256" key="4">
    <source>
        <dbReference type="SAM" id="MobiDB-lite"/>
    </source>
</evidence>
<evidence type="ECO:0000313" key="7">
    <source>
        <dbReference type="Proteomes" id="UP001178507"/>
    </source>
</evidence>
<dbReference type="Pfam" id="PF13637">
    <property type="entry name" value="Ank_4"/>
    <property type="match status" value="1"/>
</dbReference>
<dbReference type="SUPFAM" id="SSF48403">
    <property type="entry name" value="Ankyrin repeat"/>
    <property type="match status" value="1"/>
</dbReference>
<dbReference type="InterPro" id="IPR002563">
    <property type="entry name" value="Flavin_Rdtase-like_dom"/>
</dbReference>
<keyword evidence="7" id="KW-1185">Reference proteome</keyword>
<feature type="repeat" description="ANK" evidence="3">
    <location>
        <begin position="489"/>
        <end position="521"/>
    </location>
</feature>
<keyword evidence="1" id="KW-0677">Repeat</keyword>
<dbReference type="SUPFAM" id="SSF82185">
    <property type="entry name" value="Histone H3 K4-specific methyltransferase SET7/9 N-terminal domain"/>
    <property type="match status" value="1"/>
</dbReference>
<sequence length="583" mass="62612">MEDAAWSTKMLQASYQRATGWPEHFEHELDELRILGVLGFELRGFGPRPPHRFRSGAVYVGQWCGNQRHGFGRQTWPDGAQYEGTWSNSSASGQGRFKFPDGAVYVGQWRGNRFHGYGSHYLADGSSYRGQWASGQAEGDLATCEKVLSGLLQDDVLFRSDLLRPLRSAVIQLASKLWKGKKAEESVAEPQLSPTTKEPRAEPDVGTCEVKPAQFSRLLYTNPVCILSSCDASMRRNLMTISWLTPMDNQGRFLCSLNKSRHSAGGVLSQRVFVLNVPTAELAQTVLDVGGCSGSCVDKIERFSEALGGCCRPGWEPLEWPGDMDLGAPVFALAGCVAHLVVRVQADLTAASGQDAHHVLSCATLRAVVRRSHWDGKIFSPRHGASPYLTFFGSSVACGRCRGQALPNLPKYVEITEEALLAAAVVQGKSLAPHLPPEDVKTLLESGAPLEAIAAKGRTALACAAVANDVESTRLLLDGGALMEALDDSGRTPLALAASYGNADVTQVLVDAGAKVNARDKGQMTPLLWAAVNGNEDVVRSLVASGADIEAADDDGMTAMKLAGVFKRTGVQKCLAEASQKRA</sequence>
<dbReference type="SMART" id="SM00248">
    <property type="entry name" value="ANK"/>
    <property type="match status" value="3"/>
</dbReference>
<feature type="repeat" description="ANK" evidence="3">
    <location>
        <begin position="456"/>
        <end position="488"/>
    </location>
</feature>
<dbReference type="PROSITE" id="PS50297">
    <property type="entry name" value="ANK_REP_REGION"/>
    <property type="match status" value="2"/>
</dbReference>
<dbReference type="Gene3D" id="2.20.110.10">
    <property type="entry name" value="Histone H3 K4-specific methyltransferase SET7/9 N-terminal domain"/>
    <property type="match status" value="2"/>
</dbReference>
<dbReference type="InterPro" id="IPR036770">
    <property type="entry name" value="Ankyrin_rpt-contain_sf"/>
</dbReference>
<feature type="domain" description="Flavin reductase like" evidence="5">
    <location>
        <begin position="220"/>
        <end position="350"/>
    </location>
</feature>
<dbReference type="Pfam" id="PF01613">
    <property type="entry name" value="Flavin_Reduct"/>
    <property type="match status" value="1"/>
</dbReference>
<dbReference type="PANTHER" id="PTHR24173:SF83">
    <property type="entry name" value="SOCS BOX DOMAIN-CONTAINING PROTEIN"/>
    <property type="match status" value="1"/>
</dbReference>
<dbReference type="Pfam" id="PF12796">
    <property type="entry name" value="Ank_2"/>
    <property type="match status" value="1"/>
</dbReference>
<dbReference type="GO" id="GO:0010181">
    <property type="term" value="F:FMN binding"/>
    <property type="evidence" value="ECO:0007669"/>
    <property type="project" value="InterPro"/>
</dbReference>
<feature type="repeat" description="ANK" evidence="3">
    <location>
        <begin position="522"/>
        <end position="554"/>
    </location>
</feature>
<dbReference type="SMART" id="SM00698">
    <property type="entry name" value="MORN"/>
    <property type="match status" value="3"/>
</dbReference>
<dbReference type="InterPro" id="IPR012349">
    <property type="entry name" value="Split_barrel_FMN-bd"/>
</dbReference>
<proteinExistence type="predicted"/>
<dbReference type="InterPro" id="IPR003409">
    <property type="entry name" value="MORN"/>
</dbReference>